<evidence type="ECO:0000313" key="2">
    <source>
        <dbReference type="Proteomes" id="UP000664144"/>
    </source>
</evidence>
<name>A0A939EWU4_9BACT</name>
<sequence>MAERKKFSDTGKQIMPCVIAKTRHALGVTIKRPTNKKYCPEAYWGRVVHEMAAHHGIEDQARIDGAIGKYGEYIVKKS</sequence>
<dbReference type="RefSeq" id="WP_206984578.1">
    <property type="nucleotide sequence ID" value="NZ_JAFLQZ010000006.1"/>
</dbReference>
<proteinExistence type="predicted"/>
<keyword evidence="2" id="KW-1185">Reference proteome</keyword>
<gene>
    <name evidence="1" type="ORF">J0X19_11905</name>
</gene>
<evidence type="ECO:0000313" key="1">
    <source>
        <dbReference type="EMBL" id="MBO0358652.1"/>
    </source>
</evidence>
<reference evidence="1" key="1">
    <citation type="submission" date="2021-03" db="EMBL/GenBank/DDBJ databases">
        <authorList>
            <person name="Kim M.K."/>
        </authorList>
    </citation>
    <scope>NUCLEOTIDE SEQUENCE</scope>
    <source>
        <strain evidence="1">BT186</strain>
    </source>
</reference>
<comment type="caution">
    <text evidence="1">The sequence shown here is derived from an EMBL/GenBank/DDBJ whole genome shotgun (WGS) entry which is preliminary data.</text>
</comment>
<dbReference type="Proteomes" id="UP000664144">
    <property type="component" value="Unassembled WGS sequence"/>
</dbReference>
<accession>A0A939EWU4</accession>
<dbReference type="AlphaFoldDB" id="A0A939EWU4"/>
<protein>
    <submittedName>
        <fullName evidence="1">Uncharacterized protein</fullName>
    </submittedName>
</protein>
<dbReference type="EMBL" id="JAFLQZ010000006">
    <property type="protein sequence ID" value="MBO0358652.1"/>
    <property type="molecule type" value="Genomic_DNA"/>
</dbReference>
<organism evidence="1 2">
    <name type="scientific">Hymenobacter telluris</name>
    <dbReference type="NCBI Taxonomy" id="2816474"/>
    <lineage>
        <taxon>Bacteria</taxon>
        <taxon>Pseudomonadati</taxon>
        <taxon>Bacteroidota</taxon>
        <taxon>Cytophagia</taxon>
        <taxon>Cytophagales</taxon>
        <taxon>Hymenobacteraceae</taxon>
        <taxon>Hymenobacter</taxon>
    </lineage>
</organism>